<gene>
    <name evidence="2" type="ORF">PanWU01x14_198810</name>
</gene>
<sequence>MFKDEGGKKDSDAPKTKVPKGMKTTEEWEKLCDYWESEKQKRDPTTNELPSLIDHFQDMHHRMDERD</sequence>
<accession>A0A2P5BYL2</accession>
<dbReference type="AlphaFoldDB" id="A0A2P5BYL2"/>
<proteinExistence type="predicted"/>
<protein>
    <submittedName>
        <fullName evidence="2">Uncharacterized protein</fullName>
    </submittedName>
</protein>
<comment type="caution">
    <text evidence="2">The sequence shown here is derived from an EMBL/GenBank/DDBJ whole genome shotgun (WGS) entry which is preliminary data.</text>
</comment>
<evidence type="ECO:0000313" key="2">
    <source>
        <dbReference type="EMBL" id="PON53884.1"/>
    </source>
</evidence>
<feature type="region of interest" description="Disordered" evidence="1">
    <location>
        <begin position="37"/>
        <end position="67"/>
    </location>
</feature>
<name>A0A2P5BYL2_PARAD</name>
<evidence type="ECO:0000256" key="1">
    <source>
        <dbReference type="SAM" id="MobiDB-lite"/>
    </source>
</evidence>
<feature type="region of interest" description="Disordered" evidence="1">
    <location>
        <begin position="1"/>
        <end position="22"/>
    </location>
</feature>
<feature type="compositionally biased region" description="Basic and acidic residues" evidence="1">
    <location>
        <begin position="55"/>
        <end position="67"/>
    </location>
</feature>
<organism evidence="2 3">
    <name type="scientific">Parasponia andersonii</name>
    <name type="common">Sponia andersonii</name>
    <dbReference type="NCBI Taxonomy" id="3476"/>
    <lineage>
        <taxon>Eukaryota</taxon>
        <taxon>Viridiplantae</taxon>
        <taxon>Streptophyta</taxon>
        <taxon>Embryophyta</taxon>
        <taxon>Tracheophyta</taxon>
        <taxon>Spermatophyta</taxon>
        <taxon>Magnoliopsida</taxon>
        <taxon>eudicotyledons</taxon>
        <taxon>Gunneridae</taxon>
        <taxon>Pentapetalae</taxon>
        <taxon>rosids</taxon>
        <taxon>fabids</taxon>
        <taxon>Rosales</taxon>
        <taxon>Cannabaceae</taxon>
        <taxon>Parasponia</taxon>
    </lineage>
</organism>
<keyword evidence="3" id="KW-1185">Reference proteome</keyword>
<feature type="compositionally biased region" description="Basic and acidic residues" evidence="1">
    <location>
        <begin position="1"/>
        <end position="15"/>
    </location>
</feature>
<evidence type="ECO:0000313" key="3">
    <source>
        <dbReference type="Proteomes" id="UP000237105"/>
    </source>
</evidence>
<dbReference type="Proteomes" id="UP000237105">
    <property type="component" value="Unassembled WGS sequence"/>
</dbReference>
<dbReference type="EMBL" id="JXTB01000201">
    <property type="protein sequence ID" value="PON53884.1"/>
    <property type="molecule type" value="Genomic_DNA"/>
</dbReference>
<reference evidence="3" key="1">
    <citation type="submission" date="2016-06" db="EMBL/GenBank/DDBJ databases">
        <title>Parallel loss of symbiosis genes in relatives of nitrogen-fixing non-legume Parasponia.</title>
        <authorList>
            <person name="Van Velzen R."/>
            <person name="Holmer R."/>
            <person name="Bu F."/>
            <person name="Rutten L."/>
            <person name="Van Zeijl A."/>
            <person name="Liu W."/>
            <person name="Santuari L."/>
            <person name="Cao Q."/>
            <person name="Sharma T."/>
            <person name="Shen D."/>
            <person name="Roswanjaya Y."/>
            <person name="Wardhani T."/>
            <person name="Kalhor M.S."/>
            <person name="Jansen J."/>
            <person name="Van den Hoogen J."/>
            <person name="Gungor B."/>
            <person name="Hartog M."/>
            <person name="Hontelez J."/>
            <person name="Verver J."/>
            <person name="Yang W.-C."/>
            <person name="Schijlen E."/>
            <person name="Repin R."/>
            <person name="Schilthuizen M."/>
            <person name="Schranz E."/>
            <person name="Heidstra R."/>
            <person name="Miyata K."/>
            <person name="Fedorova E."/>
            <person name="Kohlen W."/>
            <person name="Bisseling T."/>
            <person name="Smit S."/>
            <person name="Geurts R."/>
        </authorList>
    </citation>
    <scope>NUCLEOTIDE SEQUENCE [LARGE SCALE GENOMIC DNA]</scope>
    <source>
        <strain evidence="3">cv. WU1-14</strain>
    </source>
</reference>